<proteinExistence type="predicted"/>
<gene>
    <name evidence="1" type="ORF">FWILDA_LOCUS13477</name>
</gene>
<protein>
    <submittedName>
        <fullName evidence="1">17273_t:CDS:1</fullName>
    </submittedName>
</protein>
<organism evidence="1 2">
    <name type="scientific">Funneliformis geosporum</name>
    <dbReference type="NCBI Taxonomy" id="1117311"/>
    <lineage>
        <taxon>Eukaryota</taxon>
        <taxon>Fungi</taxon>
        <taxon>Fungi incertae sedis</taxon>
        <taxon>Mucoromycota</taxon>
        <taxon>Glomeromycotina</taxon>
        <taxon>Glomeromycetes</taxon>
        <taxon>Glomerales</taxon>
        <taxon>Glomeraceae</taxon>
        <taxon>Funneliformis</taxon>
    </lineage>
</organism>
<comment type="caution">
    <text evidence="1">The sequence shown here is derived from an EMBL/GenBank/DDBJ whole genome shotgun (WGS) entry which is preliminary data.</text>
</comment>
<reference evidence="1" key="1">
    <citation type="submission" date="2022-08" db="EMBL/GenBank/DDBJ databases">
        <authorList>
            <person name="Kallberg Y."/>
            <person name="Tangrot J."/>
            <person name="Rosling A."/>
        </authorList>
    </citation>
    <scope>NUCLEOTIDE SEQUENCE</scope>
    <source>
        <strain evidence="1">Wild A</strain>
    </source>
</reference>
<accession>A0A9W4X5L5</accession>
<dbReference type="Proteomes" id="UP001153678">
    <property type="component" value="Unassembled WGS sequence"/>
</dbReference>
<evidence type="ECO:0000313" key="1">
    <source>
        <dbReference type="EMBL" id="CAI2188236.1"/>
    </source>
</evidence>
<sequence length="58" mass="6731">GPRSRHTSHESKSMIEFLQEYNLAKLSKNDEQTLHYLVNKCPLADFTAESIKDHELDD</sequence>
<name>A0A9W4X5L5_9GLOM</name>
<dbReference type="EMBL" id="CAMKVN010005077">
    <property type="protein sequence ID" value="CAI2188236.1"/>
    <property type="molecule type" value="Genomic_DNA"/>
</dbReference>
<dbReference type="AlphaFoldDB" id="A0A9W4X5L5"/>
<feature type="non-terminal residue" evidence="1">
    <location>
        <position position="1"/>
    </location>
</feature>
<keyword evidence="2" id="KW-1185">Reference proteome</keyword>
<evidence type="ECO:0000313" key="2">
    <source>
        <dbReference type="Proteomes" id="UP001153678"/>
    </source>
</evidence>